<keyword evidence="3" id="KW-1185">Reference proteome</keyword>
<organism evidence="2 3">
    <name type="scientific">Gossypium trilobum</name>
    <dbReference type="NCBI Taxonomy" id="34281"/>
    <lineage>
        <taxon>Eukaryota</taxon>
        <taxon>Viridiplantae</taxon>
        <taxon>Streptophyta</taxon>
        <taxon>Embryophyta</taxon>
        <taxon>Tracheophyta</taxon>
        <taxon>Spermatophyta</taxon>
        <taxon>Magnoliopsida</taxon>
        <taxon>eudicotyledons</taxon>
        <taxon>Gunneridae</taxon>
        <taxon>Pentapetalae</taxon>
        <taxon>rosids</taxon>
        <taxon>malvids</taxon>
        <taxon>Malvales</taxon>
        <taxon>Malvaceae</taxon>
        <taxon>Malvoideae</taxon>
        <taxon>Gossypium</taxon>
    </lineage>
</organism>
<evidence type="ECO:0000313" key="3">
    <source>
        <dbReference type="Proteomes" id="UP000593568"/>
    </source>
</evidence>
<name>A0A7J9FCT0_9ROSI</name>
<accession>A0A7J9FCT0</accession>
<protein>
    <submittedName>
        <fullName evidence="2">Uncharacterized protein</fullName>
    </submittedName>
</protein>
<evidence type="ECO:0000313" key="2">
    <source>
        <dbReference type="EMBL" id="MBA0782991.1"/>
    </source>
</evidence>
<evidence type="ECO:0000256" key="1">
    <source>
        <dbReference type="SAM" id="MobiDB-lite"/>
    </source>
</evidence>
<feature type="compositionally biased region" description="Acidic residues" evidence="1">
    <location>
        <begin position="104"/>
        <end position="135"/>
    </location>
</feature>
<dbReference type="AlphaFoldDB" id="A0A7J9FCT0"/>
<reference evidence="2 3" key="1">
    <citation type="journal article" date="2019" name="Genome Biol. Evol.">
        <title>Insights into the evolution of the New World diploid cottons (Gossypium, subgenus Houzingenia) based on genome sequencing.</title>
        <authorList>
            <person name="Grover C.E."/>
            <person name="Arick M.A. 2nd"/>
            <person name="Thrash A."/>
            <person name="Conover J.L."/>
            <person name="Sanders W.S."/>
            <person name="Peterson D.G."/>
            <person name="Frelichowski J.E."/>
            <person name="Scheffler J.A."/>
            <person name="Scheffler B.E."/>
            <person name="Wendel J.F."/>
        </authorList>
    </citation>
    <scope>NUCLEOTIDE SEQUENCE [LARGE SCALE GENOMIC DNA]</scope>
    <source>
        <strain evidence="2">8</strain>
        <tissue evidence="2">Leaf</tissue>
    </source>
</reference>
<dbReference type="EMBL" id="JABEZW010000013">
    <property type="protein sequence ID" value="MBA0782991.1"/>
    <property type="molecule type" value="Genomic_DNA"/>
</dbReference>
<feature type="region of interest" description="Disordered" evidence="1">
    <location>
        <begin position="104"/>
        <end position="161"/>
    </location>
</feature>
<gene>
    <name evidence="2" type="ORF">Gotri_000790</name>
</gene>
<proteinExistence type="predicted"/>
<dbReference type="Proteomes" id="UP000593568">
    <property type="component" value="Unassembled WGS sequence"/>
</dbReference>
<sequence length="175" mass="20140">MEINLHKKRSQTFIRRSRDEHSSLKAVLIRPLHLMMKFGKMFVFTVGTTFVCFPKQPVVVPVVFEFYSNLNFFECDRVYVRHASVDVSPSAIYEYYDVPCYDDSSVDDEDNEEVDKEGSDEGEAIDDEAIEDDDATPYFDTTEDVFTPAHPTTEGVVIREQNTPIMQTCNKRFGP</sequence>
<comment type="caution">
    <text evidence="2">The sequence shown here is derived from an EMBL/GenBank/DDBJ whole genome shotgun (WGS) entry which is preliminary data.</text>
</comment>